<dbReference type="SUPFAM" id="SSF51206">
    <property type="entry name" value="cAMP-binding domain-like"/>
    <property type="match status" value="1"/>
</dbReference>
<evidence type="ECO:0008006" key="3">
    <source>
        <dbReference type="Google" id="ProtNLM"/>
    </source>
</evidence>
<accession>A0ABQ6Q770</accession>
<evidence type="ECO:0000313" key="1">
    <source>
        <dbReference type="EMBL" id="GMQ35520.1"/>
    </source>
</evidence>
<keyword evidence="2" id="KW-1185">Reference proteome</keyword>
<proteinExistence type="predicted"/>
<dbReference type="RefSeq" id="WP_338230349.1">
    <property type="nucleotide sequence ID" value="NZ_BTPE01000020.1"/>
</dbReference>
<sequence>MKERFIEMMIADYEQLIHIPKDSYSLVIPQLKLIHKQRGEFLKKAGVVDKVSRYICEGFIGYYRSTPSGLRLFAIYQPSDTVFDLDSYRSGKPSDAEIKAISPVIYLEFSFDDEQDLTAKDIFIMRLALAVNQRVTQRQARVLEISKMGFETGYPILMKEFKGLAGEISNPDLGSFFNISTRSVIRNKRKSK</sequence>
<organism evidence="1 2">
    <name type="scientific">Algoriphagus taiwanensis</name>
    <dbReference type="NCBI Taxonomy" id="1445656"/>
    <lineage>
        <taxon>Bacteria</taxon>
        <taxon>Pseudomonadati</taxon>
        <taxon>Bacteroidota</taxon>
        <taxon>Cytophagia</taxon>
        <taxon>Cytophagales</taxon>
        <taxon>Cyclobacteriaceae</taxon>
        <taxon>Algoriphagus</taxon>
    </lineage>
</organism>
<evidence type="ECO:0000313" key="2">
    <source>
        <dbReference type="Proteomes" id="UP001307705"/>
    </source>
</evidence>
<dbReference type="EMBL" id="BTPE01000020">
    <property type="protein sequence ID" value="GMQ35520.1"/>
    <property type="molecule type" value="Genomic_DNA"/>
</dbReference>
<gene>
    <name evidence="1" type="ORF">Ataiwa_37930</name>
</gene>
<dbReference type="Proteomes" id="UP001307705">
    <property type="component" value="Unassembled WGS sequence"/>
</dbReference>
<dbReference type="InterPro" id="IPR014710">
    <property type="entry name" value="RmlC-like_jellyroll"/>
</dbReference>
<dbReference type="InterPro" id="IPR018490">
    <property type="entry name" value="cNMP-bd_dom_sf"/>
</dbReference>
<name>A0ABQ6Q770_9BACT</name>
<protein>
    <recommendedName>
        <fullName evidence="3">Crp/Fnr family transcriptional regulator</fullName>
    </recommendedName>
</protein>
<comment type="caution">
    <text evidence="1">The sequence shown here is derived from an EMBL/GenBank/DDBJ whole genome shotgun (WGS) entry which is preliminary data.</text>
</comment>
<dbReference type="Gene3D" id="2.60.120.10">
    <property type="entry name" value="Jelly Rolls"/>
    <property type="match status" value="1"/>
</dbReference>
<reference evidence="1 2" key="1">
    <citation type="submission" date="2023-08" db="EMBL/GenBank/DDBJ databases">
        <title>Draft genome sequence of Algoriphagus taiwanensis.</title>
        <authorList>
            <person name="Takatani N."/>
            <person name="Hosokawa M."/>
            <person name="Sawabe T."/>
        </authorList>
    </citation>
    <scope>NUCLEOTIDE SEQUENCE [LARGE SCALE GENOMIC DNA]</scope>
    <source>
        <strain evidence="1 2">JCM 19755</strain>
    </source>
</reference>